<dbReference type="SMART" id="SM00513">
    <property type="entry name" value="SAP"/>
    <property type="match status" value="1"/>
</dbReference>
<dbReference type="SUPFAM" id="SSF68906">
    <property type="entry name" value="SAP domain"/>
    <property type="match status" value="1"/>
</dbReference>
<dbReference type="Pfam" id="PF00225">
    <property type="entry name" value="Kinesin"/>
    <property type="match status" value="1"/>
</dbReference>
<evidence type="ECO:0000256" key="5">
    <source>
        <dbReference type="ARBA" id="ARBA00023054"/>
    </source>
</evidence>
<dbReference type="PANTHER" id="PTHR47969">
    <property type="entry name" value="CHROMOSOME-ASSOCIATED KINESIN KIF4A-RELATED"/>
    <property type="match status" value="1"/>
</dbReference>
<protein>
    <recommendedName>
        <fullName evidence="13">Kinesin motor domain-containing protein</fullName>
    </recommendedName>
</protein>
<organism evidence="11 12">
    <name type="scientific">Stephanodiscus triporus</name>
    <dbReference type="NCBI Taxonomy" id="2934178"/>
    <lineage>
        <taxon>Eukaryota</taxon>
        <taxon>Sar</taxon>
        <taxon>Stramenopiles</taxon>
        <taxon>Ochrophyta</taxon>
        <taxon>Bacillariophyta</taxon>
        <taxon>Coscinodiscophyceae</taxon>
        <taxon>Thalassiosirophycidae</taxon>
        <taxon>Stephanodiscales</taxon>
        <taxon>Stephanodiscaceae</taxon>
        <taxon>Stephanodiscus</taxon>
    </lineage>
</organism>
<dbReference type="GO" id="GO:0003774">
    <property type="term" value="F:cytoskeletal motor activity"/>
    <property type="evidence" value="ECO:0007669"/>
    <property type="project" value="UniProtKB-UniRule"/>
</dbReference>
<dbReference type="InterPro" id="IPR027640">
    <property type="entry name" value="Kinesin-like_fam"/>
</dbReference>
<dbReference type="PROSITE" id="PS50800">
    <property type="entry name" value="SAP"/>
    <property type="match status" value="1"/>
</dbReference>
<feature type="region of interest" description="Disordered" evidence="8">
    <location>
        <begin position="328"/>
        <end position="351"/>
    </location>
</feature>
<dbReference type="PANTHER" id="PTHR47969:SF15">
    <property type="entry name" value="CHROMOSOME-ASSOCIATED KINESIN KIF4A-RELATED"/>
    <property type="match status" value="1"/>
</dbReference>
<feature type="compositionally biased region" description="Acidic residues" evidence="8">
    <location>
        <begin position="1159"/>
        <end position="1178"/>
    </location>
</feature>
<feature type="compositionally biased region" description="Polar residues" evidence="8">
    <location>
        <begin position="342"/>
        <end position="351"/>
    </location>
</feature>
<dbReference type="InterPro" id="IPR003034">
    <property type="entry name" value="SAP_dom"/>
</dbReference>
<feature type="domain" description="Kinesin motor" evidence="9">
    <location>
        <begin position="77"/>
        <end position="468"/>
    </location>
</feature>
<sequence>MSVDDGVPSMRSSVSSSVSSSSYPSSGVGGNLMPDSRPISAPVASRQHPNNHSYTSRATTAPTTVNASVGGNSGDQNVRVVARVRPLSAKELGERSSESIVADAEQVTIRVVHPSEDVSSNGGGGGDKRKFEFDAVFGPSSTQAEVYEESCGDMISSSIFKGYNATILAYGQTGSGKTFTMGTDGSSTGSTDTKSGEGMESPSPTEGVIARAVYDLFQTKQSLPNGAERVKVTMSYLEIYNEQAIDLLNDDPASANATLQVRDSKDGVIIPNLKHFPVSSNLDVLTLMEKASLKRATGSTHMNLVSSRSHAICTLNVTITPDDDYLAEEGEEENDDGDISPRSATSLSSNNQGVRAKLTLVDLAGSERIKRTGAEGARMKEGININKGLFVLGQVVSALSELGQRNNGSSTLNQHSHIPYRDSKLTRLLQDSLGGNSRTVMIACISPAESNIEESINTLRYAERTRNIKNSAKINAVSAGSAASEAVALRRENQNLKLELARMESKLISSSNRLANVSTGFSFGGSIVSGNMDSGLQLQAQCSSLAAEIELLKGRAQGHAQEILEASLRADKWQAKSEAIALLAQEQGVDLSSLEEVASANDDLVSQLRGQLAERKAELLEARTEAMVARATAGAIIAAQGDLSSIEHIDNSESSLNFSAFEDNNMESQNEDLTTELTAVSATIQQKEAMVMQMNKERACMDSIHPHYENLLKQLMTEVDALTAERNDLMVKLSDGKDDGTKRKRKGNDPPMTKRLREQIGKLECRINELKVKANEHERSMKMKEEAEKKCARLLAEISEDKRRRAELQRKLKEASVEMRAEKKAAQQQASKLLKDSQQLKIELTKIKNVAQKQAAVLKRKIDQASAKEKARVELERKRRSAENLRLASSSNVTSQINEIRKIELSSWVDHEFEYSLIKFEINDQRRRLENAVTDRDKLIAISGDVVDVEELEEMDLAIGTLRNTVRDLETTANKAFPTAGDCNTTFRFLDTDKFKGLSKHDAAHVLSYIFDKCLLVKQELATILSNQEATTKTSIISEVAKERQLHEREISKMKMEHSTSTVNLLQSTQDTINSHIKLSIDNSGVGVDLKEQLEGILGAYHASWSSATDVLKMHLRKLEKTQSDHEAMIENLTKGIAIAPMKFMTKKKKAAQHAYDSEAFESEESFMDEGDGEDSEYEPTPAKSKQKRRSPRLTSKKAIAPESPASPIGENFVDDIDSMKVESLKKACKKLGVPVTGKKADLMQRVRNHILNTSVLNCSVASHHPAEDKKVNFECDLAVEPEFRPIDEKCDATKSIKKQLWCETDSRVSDETTQSSTKSLMPSKENISDEKENNFSMTPSKRARLLGFGSSSPRVLSPSNSRSTPVHLKQT</sequence>
<feature type="compositionally biased region" description="Acidic residues" evidence="8">
    <location>
        <begin position="328"/>
        <end position="338"/>
    </location>
</feature>
<dbReference type="SMART" id="SM00129">
    <property type="entry name" value="KISc"/>
    <property type="match status" value="1"/>
</dbReference>
<evidence type="ECO:0000259" key="10">
    <source>
        <dbReference type="PROSITE" id="PS50800"/>
    </source>
</evidence>
<keyword evidence="2" id="KW-0963">Cytoplasm</keyword>
<feature type="compositionally biased region" description="Low complexity" evidence="8">
    <location>
        <begin position="1"/>
        <end position="26"/>
    </location>
</feature>
<dbReference type="SUPFAM" id="SSF52540">
    <property type="entry name" value="P-loop containing nucleoside triphosphate hydrolases"/>
    <property type="match status" value="1"/>
</dbReference>
<keyword evidence="6" id="KW-0505">Motor protein</keyword>
<evidence type="ECO:0000256" key="7">
    <source>
        <dbReference type="SAM" id="Coils"/>
    </source>
</evidence>
<accession>A0ABD3MJA0</accession>
<evidence type="ECO:0000313" key="11">
    <source>
        <dbReference type="EMBL" id="KAL3764019.1"/>
    </source>
</evidence>
<feature type="region of interest" description="Disordered" evidence="8">
    <location>
        <begin position="1308"/>
        <end position="1372"/>
    </location>
</feature>
<evidence type="ECO:0000256" key="8">
    <source>
        <dbReference type="SAM" id="MobiDB-lite"/>
    </source>
</evidence>
<feature type="binding site" evidence="6">
    <location>
        <begin position="171"/>
        <end position="178"/>
    </location>
    <ligand>
        <name>ATP</name>
        <dbReference type="ChEBI" id="CHEBI:30616"/>
    </ligand>
</feature>
<dbReference type="InterPro" id="IPR019821">
    <property type="entry name" value="Kinesin_motor_CS"/>
</dbReference>
<feature type="domain" description="SAP" evidence="10">
    <location>
        <begin position="1217"/>
        <end position="1251"/>
    </location>
</feature>
<feature type="compositionally biased region" description="Polar residues" evidence="8">
    <location>
        <begin position="1312"/>
        <end position="1321"/>
    </location>
</feature>
<dbReference type="Gene3D" id="3.40.850.10">
    <property type="entry name" value="Kinesin motor domain"/>
    <property type="match status" value="1"/>
</dbReference>
<dbReference type="Gene3D" id="1.10.720.30">
    <property type="entry name" value="SAP domain"/>
    <property type="match status" value="1"/>
</dbReference>
<evidence type="ECO:0000256" key="3">
    <source>
        <dbReference type="ARBA" id="ARBA00022741"/>
    </source>
</evidence>
<evidence type="ECO:0000256" key="6">
    <source>
        <dbReference type="PROSITE-ProRule" id="PRU00283"/>
    </source>
</evidence>
<keyword evidence="3 6" id="KW-0547">Nucleotide-binding</keyword>
<dbReference type="PROSITE" id="PS50067">
    <property type="entry name" value="KINESIN_MOTOR_2"/>
    <property type="match status" value="1"/>
</dbReference>
<dbReference type="EMBL" id="JALLAZ020001784">
    <property type="protein sequence ID" value="KAL3764019.1"/>
    <property type="molecule type" value="Genomic_DNA"/>
</dbReference>
<dbReference type="InterPro" id="IPR036961">
    <property type="entry name" value="Kinesin_motor_dom_sf"/>
</dbReference>
<evidence type="ECO:0000313" key="12">
    <source>
        <dbReference type="Proteomes" id="UP001530315"/>
    </source>
</evidence>
<dbReference type="PRINTS" id="PR00380">
    <property type="entry name" value="KINESINHEAVY"/>
</dbReference>
<dbReference type="Pfam" id="PF25764">
    <property type="entry name" value="KIF21A_4th"/>
    <property type="match status" value="1"/>
</dbReference>
<name>A0ABD3MJA0_9STRA</name>
<proteinExistence type="inferred from homology"/>
<evidence type="ECO:0000256" key="2">
    <source>
        <dbReference type="ARBA" id="ARBA00022490"/>
    </source>
</evidence>
<keyword evidence="4 6" id="KW-0067">ATP-binding</keyword>
<comment type="similarity">
    <text evidence="6">Belongs to the TRAFAC class myosin-kinesin ATPase superfamily. Kinesin family.</text>
</comment>
<dbReference type="InterPro" id="IPR001752">
    <property type="entry name" value="Kinesin_motor_dom"/>
</dbReference>
<evidence type="ECO:0008006" key="13">
    <source>
        <dbReference type="Google" id="ProtNLM"/>
    </source>
</evidence>
<feature type="compositionally biased region" description="Polar residues" evidence="8">
    <location>
        <begin position="47"/>
        <end position="74"/>
    </location>
</feature>
<dbReference type="InterPro" id="IPR027417">
    <property type="entry name" value="P-loop_NTPase"/>
</dbReference>
<dbReference type="GO" id="GO:0005524">
    <property type="term" value="F:ATP binding"/>
    <property type="evidence" value="ECO:0007669"/>
    <property type="project" value="UniProtKB-UniRule"/>
</dbReference>
<dbReference type="InterPro" id="IPR036361">
    <property type="entry name" value="SAP_dom_sf"/>
</dbReference>
<comment type="subcellular location">
    <subcellularLocation>
        <location evidence="1">Cytoplasm</location>
    </subcellularLocation>
</comment>
<feature type="coiled-coil region" evidence="7">
    <location>
        <begin position="486"/>
        <end position="513"/>
    </location>
</feature>
<keyword evidence="5 7" id="KW-0175">Coiled coil</keyword>
<reference evidence="11 12" key="1">
    <citation type="submission" date="2024-10" db="EMBL/GenBank/DDBJ databases">
        <title>Updated reference genomes for cyclostephanoid diatoms.</title>
        <authorList>
            <person name="Roberts W.R."/>
            <person name="Alverson A.J."/>
        </authorList>
    </citation>
    <scope>NUCLEOTIDE SEQUENCE [LARGE SCALE GENOMIC DNA]</scope>
    <source>
        <strain evidence="11 12">AJA276-08</strain>
    </source>
</reference>
<dbReference type="Proteomes" id="UP001530315">
    <property type="component" value="Unassembled WGS sequence"/>
</dbReference>
<gene>
    <name evidence="11" type="ORF">ACHAW5_005103</name>
</gene>
<dbReference type="PROSITE" id="PS00411">
    <property type="entry name" value="KINESIN_MOTOR_1"/>
    <property type="match status" value="1"/>
</dbReference>
<feature type="compositionally biased region" description="Low complexity" evidence="8">
    <location>
        <begin position="1351"/>
        <end position="1364"/>
    </location>
</feature>
<keyword evidence="12" id="KW-1185">Reference proteome</keyword>
<dbReference type="Pfam" id="PF02037">
    <property type="entry name" value="SAP"/>
    <property type="match status" value="1"/>
</dbReference>
<feature type="compositionally biased region" description="Low complexity" evidence="8">
    <location>
        <begin position="182"/>
        <end position="193"/>
    </location>
</feature>
<dbReference type="GO" id="GO:0005737">
    <property type="term" value="C:cytoplasm"/>
    <property type="evidence" value="ECO:0007669"/>
    <property type="project" value="UniProtKB-SubCell"/>
</dbReference>
<comment type="caution">
    <text evidence="11">The sequence shown here is derived from an EMBL/GenBank/DDBJ whole genome shotgun (WGS) entry which is preliminary data.</text>
</comment>
<feature type="region of interest" description="Disordered" evidence="8">
    <location>
        <begin position="733"/>
        <end position="754"/>
    </location>
</feature>
<feature type="region of interest" description="Disordered" evidence="8">
    <location>
        <begin position="1156"/>
        <end position="1212"/>
    </location>
</feature>
<evidence type="ECO:0000256" key="4">
    <source>
        <dbReference type="ARBA" id="ARBA00022840"/>
    </source>
</evidence>
<evidence type="ECO:0000256" key="1">
    <source>
        <dbReference type="ARBA" id="ARBA00004496"/>
    </source>
</evidence>
<feature type="compositionally biased region" description="Basic residues" evidence="8">
    <location>
        <begin position="1185"/>
        <end position="1196"/>
    </location>
</feature>
<evidence type="ECO:0000259" key="9">
    <source>
        <dbReference type="PROSITE" id="PS50067"/>
    </source>
</evidence>
<feature type="region of interest" description="Disordered" evidence="8">
    <location>
        <begin position="1"/>
        <end position="74"/>
    </location>
</feature>
<feature type="region of interest" description="Disordered" evidence="8">
    <location>
        <begin position="180"/>
        <end position="204"/>
    </location>
</feature>